<dbReference type="InterPro" id="IPR009097">
    <property type="entry name" value="Cyclic_Pdiesterase"/>
</dbReference>
<comment type="caution">
    <text evidence="1">The sequence shown here is derived from an EMBL/GenBank/DDBJ whole genome shotgun (WGS) entry which is preliminary data.</text>
</comment>
<reference evidence="1 2" key="1">
    <citation type="submission" date="2014-11" db="EMBL/GenBank/DDBJ databases">
        <title>Draft Genome Sequences of Xanthomonas vesicatoria Strains from the Balkan Peninsula.</title>
        <authorList>
            <person name="Vancheva T."/>
            <person name="Lefeuvre P."/>
            <person name="Bogatzevska N."/>
            <person name="Moncheva P."/>
            <person name="Koebnik R."/>
        </authorList>
    </citation>
    <scope>NUCLEOTIDE SEQUENCE [LARGE SCALE GENOMIC DNA]</scope>
    <source>
        <strain evidence="1 2">53M</strain>
    </source>
</reference>
<dbReference type="SUPFAM" id="SSF55144">
    <property type="entry name" value="LigT-like"/>
    <property type="match status" value="1"/>
</dbReference>
<gene>
    <name evidence="1" type="ORF">OR61_06265</name>
</gene>
<accession>A0AAJ0J0B4</accession>
<organism evidence="1 2">
    <name type="scientific">Xanthomonas vesicatoria</name>
    <dbReference type="NCBI Taxonomy" id="56460"/>
    <lineage>
        <taxon>Bacteria</taxon>
        <taxon>Pseudomonadati</taxon>
        <taxon>Pseudomonadota</taxon>
        <taxon>Gammaproteobacteria</taxon>
        <taxon>Lysobacterales</taxon>
        <taxon>Lysobacteraceae</taxon>
        <taxon>Xanthomonas</taxon>
    </lineage>
</organism>
<evidence type="ECO:0008006" key="3">
    <source>
        <dbReference type="Google" id="ProtNLM"/>
    </source>
</evidence>
<evidence type="ECO:0000313" key="1">
    <source>
        <dbReference type="EMBL" id="KHM96498.1"/>
    </source>
</evidence>
<dbReference type="EMBL" id="JSYJ01000026">
    <property type="protein sequence ID" value="KHM96498.1"/>
    <property type="molecule type" value="Genomic_DNA"/>
</dbReference>
<name>A0AAJ0J0B4_9XANT</name>
<dbReference type="Proteomes" id="UP000030969">
    <property type="component" value="Unassembled WGS sequence"/>
</dbReference>
<protein>
    <recommendedName>
        <fullName evidence="3">2'-5' RNA ligase</fullName>
    </recommendedName>
</protein>
<sequence>MCSTPRLIFMLKPPPEVRDLMSGAVAAHGFDTALGERLFDVCNWHQSLSDRYEGMDARAAMLRAGGRVDAAAVTLRLNRITTSGSGPLHCAFRAYGVPLEFTALLQAVATALQAEQLAPGGRHTPHITISYKAPAKLDARIPVIVWHSETLLLVEAGGVPYRYTTIAQWPLRPAAGLGEQGQGLLPF</sequence>
<dbReference type="RefSeq" id="WP_039425734.1">
    <property type="nucleotide sequence ID" value="NZ_CP018470.1"/>
</dbReference>
<proteinExistence type="predicted"/>
<dbReference type="Gene3D" id="3.90.1140.10">
    <property type="entry name" value="Cyclic phosphodiesterase"/>
    <property type="match status" value="1"/>
</dbReference>
<evidence type="ECO:0000313" key="2">
    <source>
        <dbReference type="Proteomes" id="UP000030969"/>
    </source>
</evidence>
<dbReference type="AlphaFoldDB" id="A0AAJ0J0B4"/>